<dbReference type="PROSITE" id="PS52031">
    <property type="entry name" value="GG_LECTIN"/>
    <property type="match status" value="1"/>
</dbReference>
<evidence type="ECO:0000313" key="9">
    <source>
        <dbReference type="Proteomes" id="UP000325440"/>
    </source>
</evidence>
<sequence length="335" mass="39062">MPAKYYSVYSHRFTVTKSFTRQNRRKDTLGLLPVVRDLKNEDEHSESEHVNNQMRKDDSICDTLSSPLFRIIICVVIVVVILIYKSDYFHYFHSKNEKSSRLIIKTSWNYSKMLYEDDEGKPQIEVIEILPNCGLQTICSENAFPVHIYTGKNKTDFPKLCIMGKYVMSFNRTLGGRGINVAVIEPKTYTILAVNNFDTYEYNSSNLDVWLQNMFKIGHIIIFFTFDEASKKLTKNTRNMLYKMGSGKIQDLRYRCQWYLVTQMGIQGISPYEKITYSHKNNWAEVLDERLCVPFHITGSPILVDDLTNNQQSFCSNTSLWTEELSEFCNESNKH</sequence>
<reference evidence="8 9" key="1">
    <citation type="submission" date="2019-08" db="EMBL/GenBank/DDBJ databases">
        <authorList>
            <person name="Alioto T."/>
            <person name="Alioto T."/>
            <person name="Gomez Garrido J."/>
        </authorList>
    </citation>
    <scope>NUCLEOTIDE SEQUENCE [LARGE SCALE GENOMIC DNA]</scope>
</reference>
<keyword evidence="6" id="KW-1133">Transmembrane helix</keyword>
<evidence type="ECO:0000256" key="2">
    <source>
        <dbReference type="ARBA" id="ARBA00010905"/>
    </source>
</evidence>
<dbReference type="PANTHER" id="PTHR14592">
    <property type="entry name" value="UNCHARACTERIZED FAM3"/>
    <property type="match status" value="1"/>
</dbReference>
<protein>
    <recommendedName>
        <fullName evidence="7">ILEI/PANDER domain-containing protein</fullName>
    </recommendedName>
</protein>
<evidence type="ECO:0000256" key="5">
    <source>
        <dbReference type="ARBA" id="ARBA00023157"/>
    </source>
</evidence>
<feature type="transmembrane region" description="Helical" evidence="6">
    <location>
        <begin position="67"/>
        <end position="84"/>
    </location>
</feature>
<dbReference type="AlphaFoldDB" id="A0A5E4N2G9"/>
<dbReference type="InterPro" id="IPR039220">
    <property type="entry name" value="FAM3"/>
</dbReference>
<comment type="similarity">
    <text evidence="2">Belongs to the FAM3 family.</text>
</comment>
<evidence type="ECO:0000259" key="7">
    <source>
        <dbReference type="Pfam" id="PF15711"/>
    </source>
</evidence>
<dbReference type="Proteomes" id="UP000325440">
    <property type="component" value="Unassembled WGS sequence"/>
</dbReference>
<dbReference type="EMBL" id="CABPRJ010001501">
    <property type="protein sequence ID" value="VVC38804.1"/>
    <property type="molecule type" value="Genomic_DNA"/>
</dbReference>
<dbReference type="OrthoDB" id="440755at2759"/>
<dbReference type="Pfam" id="PF15711">
    <property type="entry name" value="ILEI"/>
    <property type="match status" value="1"/>
</dbReference>
<name>A0A5E4N2G9_9HEMI</name>
<dbReference type="GO" id="GO:0005576">
    <property type="term" value="C:extracellular region"/>
    <property type="evidence" value="ECO:0007669"/>
    <property type="project" value="UniProtKB-SubCell"/>
</dbReference>
<evidence type="ECO:0000256" key="4">
    <source>
        <dbReference type="ARBA" id="ARBA00022729"/>
    </source>
</evidence>
<keyword evidence="4" id="KW-0732">Signal</keyword>
<evidence type="ECO:0000256" key="6">
    <source>
        <dbReference type="SAM" id="Phobius"/>
    </source>
</evidence>
<feature type="domain" description="ILEI/PANDER" evidence="7">
    <location>
        <begin position="177"/>
        <end position="265"/>
    </location>
</feature>
<keyword evidence="3" id="KW-0964">Secreted</keyword>
<dbReference type="InterPro" id="IPR039477">
    <property type="entry name" value="ILEI/PANDER_dom"/>
</dbReference>
<gene>
    <name evidence="8" type="ORF">CINCED_3A009263</name>
</gene>
<comment type="subcellular location">
    <subcellularLocation>
        <location evidence="1">Secreted</location>
    </subcellularLocation>
</comment>
<keyword evidence="9" id="KW-1185">Reference proteome</keyword>
<organism evidence="8 9">
    <name type="scientific">Cinara cedri</name>
    <dbReference type="NCBI Taxonomy" id="506608"/>
    <lineage>
        <taxon>Eukaryota</taxon>
        <taxon>Metazoa</taxon>
        <taxon>Ecdysozoa</taxon>
        <taxon>Arthropoda</taxon>
        <taxon>Hexapoda</taxon>
        <taxon>Insecta</taxon>
        <taxon>Pterygota</taxon>
        <taxon>Neoptera</taxon>
        <taxon>Paraneoptera</taxon>
        <taxon>Hemiptera</taxon>
        <taxon>Sternorrhyncha</taxon>
        <taxon>Aphidomorpha</taxon>
        <taxon>Aphidoidea</taxon>
        <taxon>Aphididae</taxon>
        <taxon>Lachninae</taxon>
        <taxon>Cinara</taxon>
    </lineage>
</organism>
<proteinExistence type="inferred from homology"/>
<accession>A0A5E4N2G9</accession>
<keyword evidence="6" id="KW-0472">Membrane</keyword>
<evidence type="ECO:0000313" key="8">
    <source>
        <dbReference type="EMBL" id="VVC38804.1"/>
    </source>
</evidence>
<keyword evidence="5" id="KW-1015">Disulfide bond</keyword>
<keyword evidence="6" id="KW-0812">Transmembrane</keyword>
<evidence type="ECO:0000256" key="1">
    <source>
        <dbReference type="ARBA" id="ARBA00004613"/>
    </source>
</evidence>
<evidence type="ECO:0000256" key="3">
    <source>
        <dbReference type="ARBA" id="ARBA00022525"/>
    </source>
</evidence>